<dbReference type="Proteomes" id="UP001151760">
    <property type="component" value="Unassembled WGS sequence"/>
</dbReference>
<evidence type="ECO:0000313" key="2">
    <source>
        <dbReference type="Proteomes" id="UP001151760"/>
    </source>
</evidence>
<sequence>MGKQERNPSPTISTKPTLVVQSCQRDPKAPALSLVNQYLLYLKKGNTGPKKIALSLQKFPAVRFPDNDIEERTSRWVDDYVGTGLLWSLSVFIKSTVIWERVHDFQLGVESYQLQVNLTAPTITFPDIEKYKVFSNVSKPLYGIIYKNNKKEKRVMRHQEVHTFCDATLKRVLEGLKSYNNDVKYGYVTHNLSKEDVEYLQLFAEEIEERLKYHDQVRRWEMYLNERPLGSRWERPKYRPLGEDC</sequence>
<reference evidence="1" key="2">
    <citation type="submission" date="2022-01" db="EMBL/GenBank/DDBJ databases">
        <authorList>
            <person name="Yamashiro T."/>
            <person name="Shiraishi A."/>
            <person name="Satake H."/>
            <person name="Nakayama K."/>
        </authorList>
    </citation>
    <scope>NUCLEOTIDE SEQUENCE</scope>
</reference>
<keyword evidence="2" id="KW-1185">Reference proteome</keyword>
<comment type="caution">
    <text evidence="1">The sequence shown here is derived from an EMBL/GenBank/DDBJ whole genome shotgun (WGS) entry which is preliminary data.</text>
</comment>
<reference evidence="1" key="1">
    <citation type="journal article" date="2022" name="Int. J. Mol. Sci.">
        <title>Draft Genome of Tanacetum Coccineum: Genomic Comparison of Closely Related Tanacetum-Family Plants.</title>
        <authorList>
            <person name="Yamashiro T."/>
            <person name="Shiraishi A."/>
            <person name="Nakayama K."/>
            <person name="Satake H."/>
        </authorList>
    </citation>
    <scope>NUCLEOTIDE SEQUENCE</scope>
</reference>
<proteinExistence type="predicted"/>
<accession>A0ABQ5AYW4</accession>
<evidence type="ECO:0000313" key="1">
    <source>
        <dbReference type="EMBL" id="GJT06483.1"/>
    </source>
</evidence>
<organism evidence="1 2">
    <name type="scientific">Tanacetum coccineum</name>
    <dbReference type="NCBI Taxonomy" id="301880"/>
    <lineage>
        <taxon>Eukaryota</taxon>
        <taxon>Viridiplantae</taxon>
        <taxon>Streptophyta</taxon>
        <taxon>Embryophyta</taxon>
        <taxon>Tracheophyta</taxon>
        <taxon>Spermatophyta</taxon>
        <taxon>Magnoliopsida</taxon>
        <taxon>eudicotyledons</taxon>
        <taxon>Gunneridae</taxon>
        <taxon>Pentapetalae</taxon>
        <taxon>asterids</taxon>
        <taxon>campanulids</taxon>
        <taxon>Asterales</taxon>
        <taxon>Asteraceae</taxon>
        <taxon>Asteroideae</taxon>
        <taxon>Anthemideae</taxon>
        <taxon>Anthemidinae</taxon>
        <taxon>Tanacetum</taxon>
    </lineage>
</organism>
<name>A0ABQ5AYW4_9ASTR</name>
<protein>
    <submittedName>
        <fullName evidence="1">Uncharacterized protein</fullName>
    </submittedName>
</protein>
<dbReference type="EMBL" id="BQNB010012672">
    <property type="protein sequence ID" value="GJT06483.1"/>
    <property type="molecule type" value="Genomic_DNA"/>
</dbReference>
<gene>
    <name evidence="1" type="ORF">Tco_0840945</name>
</gene>